<accession>A0A087SK30</accession>
<proteinExistence type="predicted"/>
<feature type="compositionally biased region" description="Basic and acidic residues" evidence="1">
    <location>
        <begin position="19"/>
        <end position="31"/>
    </location>
</feature>
<evidence type="ECO:0000256" key="1">
    <source>
        <dbReference type="SAM" id="MobiDB-lite"/>
    </source>
</evidence>
<keyword evidence="3" id="KW-1185">Reference proteome</keyword>
<name>A0A087SK30_AUXPR</name>
<dbReference type="AlphaFoldDB" id="A0A087SK30"/>
<dbReference type="RefSeq" id="XP_011398980.1">
    <property type="nucleotide sequence ID" value="XM_011400678.1"/>
</dbReference>
<dbReference type="KEGG" id="apro:F751_6235"/>
<dbReference type="Proteomes" id="UP000028924">
    <property type="component" value="Unassembled WGS sequence"/>
</dbReference>
<sequence>MHRIPPSEMPCDDDACESPAHDAPLKGEVREPDVARNHITLRPRHMQTTTPGPPPEAIRLGPYTIALSSMHSCQHNDEIGSCLGVGAVRSRRRVSCRETSSERKHSVLAKEITPVQAP</sequence>
<protein>
    <submittedName>
        <fullName evidence="2">Uncharacterized protein</fullName>
    </submittedName>
</protein>
<organism evidence="2 3">
    <name type="scientific">Auxenochlorella protothecoides</name>
    <name type="common">Green microalga</name>
    <name type="synonym">Chlorella protothecoides</name>
    <dbReference type="NCBI Taxonomy" id="3075"/>
    <lineage>
        <taxon>Eukaryota</taxon>
        <taxon>Viridiplantae</taxon>
        <taxon>Chlorophyta</taxon>
        <taxon>core chlorophytes</taxon>
        <taxon>Trebouxiophyceae</taxon>
        <taxon>Chlorellales</taxon>
        <taxon>Chlorellaceae</taxon>
        <taxon>Auxenochlorella</taxon>
    </lineage>
</organism>
<gene>
    <name evidence="2" type="ORF">F751_6235</name>
</gene>
<evidence type="ECO:0000313" key="2">
    <source>
        <dbReference type="EMBL" id="KFM26084.1"/>
    </source>
</evidence>
<dbReference type="EMBL" id="KL662126">
    <property type="protein sequence ID" value="KFM26084.1"/>
    <property type="molecule type" value="Genomic_DNA"/>
</dbReference>
<feature type="region of interest" description="Disordered" evidence="1">
    <location>
        <begin position="1"/>
        <end position="31"/>
    </location>
</feature>
<evidence type="ECO:0000313" key="3">
    <source>
        <dbReference type="Proteomes" id="UP000028924"/>
    </source>
</evidence>
<dbReference type="GeneID" id="23617626"/>
<reference evidence="2 3" key="1">
    <citation type="journal article" date="2014" name="BMC Genomics">
        <title>Oil accumulation mechanisms of the oleaginous microalga Chlorella protothecoides revealed through its genome, transcriptomes, and proteomes.</title>
        <authorList>
            <person name="Gao C."/>
            <person name="Wang Y."/>
            <person name="Shen Y."/>
            <person name="Yan D."/>
            <person name="He X."/>
            <person name="Dai J."/>
            <person name="Wu Q."/>
        </authorList>
    </citation>
    <scope>NUCLEOTIDE SEQUENCE [LARGE SCALE GENOMIC DNA]</scope>
    <source>
        <strain evidence="2 3">0710</strain>
    </source>
</reference>